<keyword evidence="3 6" id="KW-0274">FAD</keyword>
<comment type="subcellular location">
    <subcellularLocation>
        <location evidence="6">Cytoplasm</location>
    </subcellularLocation>
</comment>
<keyword evidence="6" id="KW-0963">Cytoplasm</keyword>
<evidence type="ECO:0000313" key="9">
    <source>
        <dbReference type="Proteomes" id="UP000324974"/>
    </source>
</evidence>
<comment type="pathway">
    <text evidence="6">Porphyrin-containing compound metabolism; protoheme biosynthesis.</text>
</comment>
<dbReference type="Gene3D" id="1.10.3110.10">
    <property type="entry name" value="protoporphyrinogen ix oxidase, domain 3"/>
    <property type="match status" value="1"/>
</dbReference>
<dbReference type="InterPro" id="IPR050464">
    <property type="entry name" value="Zeta_carotene_desat/Oxidored"/>
</dbReference>
<dbReference type="Gene3D" id="3.50.50.60">
    <property type="entry name" value="FAD/NAD(P)-binding domain"/>
    <property type="match status" value="1"/>
</dbReference>
<proteinExistence type="inferred from homology"/>
<dbReference type="Gene3D" id="3.90.660.20">
    <property type="entry name" value="Protoporphyrinogen oxidase, mitochondrial, domain 2"/>
    <property type="match status" value="1"/>
</dbReference>
<dbReference type="OrthoDB" id="9805195at2"/>
<gene>
    <name evidence="8" type="primary">hemG</name>
    <name evidence="8" type="ORF">PX52LOC_07358</name>
</gene>
<dbReference type="EC" id="1.3.3.15" evidence="6"/>
<evidence type="ECO:0000256" key="5">
    <source>
        <dbReference type="ARBA" id="ARBA00023133"/>
    </source>
</evidence>
<dbReference type="GO" id="GO:0006783">
    <property type="term" value="P:heme biosynthetic process"/>
    <property type="evidence" value="ECO:0007669"/>
    <property type="project" value="UniProtKB-UniRule"/>
</dbReference>
<dbReference type="InterPro" id="IPR002937">
    <property type="entry name" value="Amino_oxidase"/>
</dbReference>
<dbReference type="GO" id="GO:0005737">
    <property type="term" value="C:cytoplasm"/>
    <property type="evidence" value="ECO:0007669"/>
    <property type="project" value="UniProtKB-SubCell"/>
</dbReference>
<reference evidence="9" key="1">
    <citation type="submission" date="2019-08" db="EMBL/GenBank/DDBJ databases">
        <title>Limnoglobus roseus gen. nov., sp. nov., a novel freshwater planctomycete with a giant genome from the family Gemmataceae.</title>
        <authorList>
            <person name="Kulichevskaya I.S."/>
            <person name="Naumoff D.G."/>
            <person name="Miroshnikov K."/>
            <person name="Ivanova A."/>
            <person name="Philippov D.A."/>
            <person name="Hakobyan A."/>
            <person name="Rijpstra I.C."/>
            <person name="Sinninghe Damste J.S."/>
            <person name="Liesack W."/>
            <person name="Dedysh S.N."/>
        </authorList>
    </citation>
    <scope>NUCLEOTIDE SEQUENCE [LARGE SCALE GENOMIC DNA]</scope>
    <source>
        <strain evidence="9">PX52</strain>
    </source>
</reference>
<dbReference type="InterPro" id="IPR004572">
    <property type="entry name" value="Protoporphyrinogen_oxidase"/>
</dbReference>
<accession>A0A5C1AQG0</accession>
<sequence length="462" mass="50587">MSRVVVIGGGLSGLAAAYRIRQKLPQVELTVLESANRPGGNVWTEHDRGFTVELGPNGFLDSKPATMDLCQSLGLRDQLLPASEGSRKNRFLYVNDRLHKLPGSPLGILRTPLLSFGGKLKLFTEPLRARPHRLPADETIAAFGRRRFGREAAETFLDALVTGIHGGDPDKLSVAAAFPRLPKFEREYGSVIRGFLRVAKEKRRAAEAAGLPRPGPARMWSFREGLRTLIESLAAAVPVTTGVAIKRIEKSAADWTVHSEGQDRWPADAVVVTCPAHKQAELLADLDAPLAAEIAGIGYTPIAVVVVGYRRDQVPHDLDGFGYIAPQRTRRDALGVQWCSSIFPDRAPPGCVTWRALCGGVNRPDVMGWDDATLLRKVQDELRVTMKVRGEMVFHRIVRWPKAIPQYAVGHLDRVARIEAGAARHGGLILGGNAYHGIAMNDCTEQAERITERVERALRVSG</sequence>
<dbReference type="SUPFAM" id="SSF51905">
    <property type="entry name" value="FAD/NAD(P)-binding domain"/>
    <property type="match status" value="1"/>
</dbReference>
<evidence type="ECO:0000256" key="3">
    <source>
        <dbReference type="ARBA" id="ARBA00022827"/>
    </source>
</evidence>
<comment type="catalytic activity">
    <reaction evidence="6">
        <text>coproporphyrinogen III + 3 O2 = coproporphyrin III + 3 H2O2</text>
        <dbReference type="Rhea" id="RHEA:43436"/>
        <dbReference type="ChEBI" id="CHEBI:15379"/>
        <dbReference type="ChEBI" id="CHEBI:16240"/>
        <dbReference type="ChEBI" id="CHEBI:57309"/>
        <dbReference type="ChEBI" id="CHEBI:131725"/>
        <dbReference type="EC" id="1.3.3.15"/>
    </reaction>
</comment>
<evidence type="ECO:0000256" key="1">
    <source>
        <dbReference type="ARBA" id="ARBA00001974"/>
    </source>
</evidence>
<dbReference type="InterPro" id="IPR036188">
    <property type="entry name" value="FAD/NAD-bd_sf"/>
</dbReference>
<keyword evidence="5 6" id="KW-0350">Heme biosynthesis</keyword>
<keyword evidence="4 6" id="KW-0560">Oxidoreductase</keyword>
<evidence type="ECO:0000313" key="8">
    <source>
        <dbReference type="EMBL" id="QEL20266.1"/>
    </source>
</evidence>
<dbReference type="KEGG" id="lrs:PX52LOC_07358"/>
<protein>
    <recommendedName>
        <fullName evidence="6">Coproporphyrinogen III oxidase</fullName>
        <ecNumber evidence="6">1.3.3.15</ecNumber>
    </recommendedName>
</protein>
<dbReference type="Proteomes" id="UP000324974">
    <property type="component" value="Chromosome"/>
</dbReference>
<dbReference type="NCBIfam" id="TIGR00562">
    <property type="entry name" value="proto_IX_ox"/>
    <property type="match status" value="1"/>
</dbReference>
<comment type="cofactor">
    <cofactor evidence="1 6">
        <name>FAD</name>
        <dbReference type="ChEBI" id="CHEBI:57692"/>
    </cofactor>
</comment>
<comment type="similarity">
    <text evidence="6">Belongs to the protoporphyrinogen/coproporphyrinogen oxidase family. Coproporphyrinogen III oxidase subfamily.</text>
</comment>
<dbReference type="PANTHER" id="PTHR42923:SF3">
    <property type="entry name" value="PROTOPORPHYRINOGEN OXIDASE"/>
    <property type="match status" value="1"/>
</dbReference>
<feature type="domain" description="Amine oxidase" evidence="7">
    <location>
        <begin position="11"/>
        <end position="453"/>
    </location>
</feature>
<dbReference type="AlphaFoldDB" id="A0A5C1AQG0"/>
<dbReference type="PANTHER" id="PTHR42923">
    <property type="entry name" value="PROTOPORPHYRINOGEN OXIDASE"/>
    <property type="match status" value="1"/>
</dbReference>
<evidence type="ECO:0000259" key="7">
    <source>
        <dbReference type="Pfam" id="PF01593"/>
    </source>
</evidence>
<evidence type="ECO:0000256" key="2">
    <source>
        <dbReference type="ARBA" id="ARBA00022630"/>
    </source>
</evidence>
<comment type="function">
    <text evidence="6">Involved in coproporphyrin-dependent heme b biosynthesis. Catalyzes the oxidation of coproporphyrinogen III to coproporphyrin III.</text>
</comment>
<keyword evidence="2 6" id="KW-0285">Flavoprotein</keyword>
<evidence type="ECO:0000256" key="6">
    <source>
        <dbReference type="RuleBase" id="RU364052"/>
    </source>
</evidence>
<dbReference type="GO" id="GO:0004729">
    <property type="term" value="F:oxygen-dependent protoporphyrinogen oxidase activity"/>
    <property type="evidence" value="ECO:0007669"/>
    <property type="project" value="UniProtKB-UniRule"/>
</dbReference>
<organism evidence="8 9">
    <name type="scientific">Limnoglobus roseus</name>
    <dbReference type="NCBI Taxonomy" id="2598579"/>
    <lineage>
        <taxon>Bacteria</taxon>
        <taxon>Pseudomonadati</taxon>
        <taxon>Planctomycetota</taxon>
        <taxon>Planctomycetia</taxon>
        <taxon>Gemmatales</taxon>
        <taxon>Gemmataceae</taxon>
        <taxon>Limnoglobus</taxon>
    </lineage>
</organism>
<evidence type="ECO:0000256" key="4">
    <source>
        <dbReference type="ARBA" id="ARBA00023002"/>
    </source>
</evidence>
<dbReference type="SUPFAM" id="SSF54373">
    <property type="entry name" value="FAD-linked reductases, C-terminal domain"/>
    <property type="match status" value="1"/>
</dbReference>
<dbReference type="EMBL" id="CP042425">
    <property type="protein sequence ID" value="QEL20266.1"/>
    <property type="molecule type" value="Genomic_DNA"/>
</dbReference>
<name>A0A5C1AQG0_9BACT</name>
<keyword evidence="9" id="KW-1185">Reference proteome</keyword>
<dbReference type="RefSeq" id="WP_149114581.1">
    <property type="nucleotide sequence ID" value="NZ_CP042425.1"/>
</dbReference>
<dbReference type="Pfam" id="PF01593">
    <property type="entry name" value="Amino_oxidase"/>
    <property type="match status" value="1"/>
</dbReference>
<dbReference type="UniPathway" id="UPA00252"/>